<organism evidence="1 2">
    <name type="scientific">Caerostris extrusa</name>
    <name type="common">Bark spider</name>
    <name type="synonym">Caerostris bankana</name>
    <dbReference type="NCBI Taxonomy" id="172846"/>
    <lineage>
        <taxon>Eukaryota</taxon>
        <taxon>Metazoa</taxon>
        <taxon>Ecdysozoa</taxon>
        <taxon>Arthropoda</taxon>
        <taxon>Chelicerata</taxon>
        <taxon>Arachnida</taxon>
        <taxon>Araneae</taxon>
        <taxon>Araneomorphae</taxon>
        <taxon>Entelegynae</taxon>
        <taxon>Araneoidea</taxon>
        <taxon>Araneidae</taxon>
        <taxon>Caerostris</taxon>
    </lineage>
</organism>
<keyword evidence="2" id="KW-1185">Reference proteome</keyword>
<comment type="caution">
    <text evidence="1">The sequence shown here is derived from an EMBL/GenBank/DDBJ whole genome shotgun (WGS) entry which is preliminary data.</text>
</comment>
<dbReference type="EMBL" id="BPLR01019353">
    <property type="protein sequence ID" value="GIX66925.1"/>
    <property type="molecule type" value="Genomic_DNA"/>
</dbReference>
<sequence>MKYTAVKIKPLIHTLFDGVENHQSIWDTEFLSDFRWNYGCSCNVLDSDKICSEIYQIATFFWLKELKDNGIHLMNREYFHLSHPLFTRILVLI</sequence>
<protein>
    <submittedName>
        <fullName evidence="1">Uncharacterized protein</fullName>
    </submittedName>
</protein>
<name>A0AAV4M3Y1_CAEEX</name>
<reference evidence="1 2" key="1">
    <citation type="submission" date="2021-06" db="EMBL/GenBank/DDBJ databases">
        <title>Caerostris extrusa draft genome.</title>
        <authorList>
            <person name="Kono N."/>
            <person name="Arakawa K."/>
        </authorList>
    </citation>
    <scope>NUCLEOTIDE SEQUENCE [LARGE SCALE GENOMIC DNA]</scope>
</reference>
<dbReference type="Proteomes" id="UP001054945">
    <property type="component" value="Unassembled WGS sequence"/>
</dbReference>
<proteinExistence type="predicted"/>
<accession>A0AAV4M3Y1</accession>
<gene>
    <name evidence="1" type="ORF">CEXT_70601</name>
</gene>
<dbReference type="AlphaFoldDB" id="A0AAV4M3Y1"/>
<evidence type="ECO:0000313" key="1">
    <source>
        <dbReference type="EMBL" id="GIX66925.1"/>
    </source>
</evidence>
<evidence type="ECO:0000313" key="2">
    <source>
        <dbReference type="Proteomes" id="UP001054945"/>
    </source>
</evidence>